<dbReference type="CDD" id="cd06223">
    <property type="entry name" value="PRTases_typeI"/>
    <property type="match status" value="1"/>
</dbReference>
<evidence type="ECO:0000256" key="3">
    <source>
        <dbReference type="ARBA" id="ARBA00022727"/>
    </source>
</evidence>
<dbReference type="Pfam" id="PF13793">
    <property type="entry name" value="Pribosyltran_N"/>
    <property type="match status" value="1"/>
</dbReference>
<evidence type="ECO:0000256" key="7">
    <source>
        <dbReference type="ARBA" id="ARBA00049535"/>
    </source>
</evidence>
<dbReference type="OrthoDB" id="9777067at2"/>
<name>A0A4U1J6H1_9BACT</name>
<dbReference type="SMART" id="SM01400">
    <property type="entry name" value="Pribosyltran_N"/>
    <property type="match status" value="1"/>
</dbReference>
<keyword evidence="3 8" id="KW-0545">Nucleotide biosynthesis</keyword>
<comment type="similarity">
    <text evidence="8">Belongs to the ribose-phosphate pyrophosphokinase family.</text>
</comment>
<proteinExistence type="inferred from homology"/>
<evidence type="ECO:0000256" key="1">
    <source>
        <dbReference type="ARBA" id="ARBA00013247"/>
    </source>
</evidence>
<dbReference type="Gene3D" id="3.40.50.2020">
    <property type="match status" value="2"/>
</dbReference>
<dbReference type="Proteomes" id="UP000309215">
    <property type="component" value="Unassembled WGS sequence"/>
</dbReference>
<dbReference type="GO" id="GO:0016301">
    <property type="term" value="F:kinase activity"/>
    <property type="evidence" value="ECO:0007669"/>
    <property type="project" value="UniProtKB-KW"/>
</dbReference>
<dbReference type="GO" id="GO:0004749">
    <property type="term" value="F:ribose phosphate diphosphokinase activity"/>
    <property type="evidence" value="ECO:0007669"/>
    <property type="project" value="UniProtKB-EC"/>
</dbReference>
<dbReference type="InterPro" id="IPR000836">
    <property type="entry name" value="PRTase_dom"/>
</dbReference>
<keyword evidence="12" id="KW-1185">Reference proteome</keyword>
<dbReference type="GO" id="GO:0000287">
    <property type="term" value="F:magnesium ion binding"/>
    <property type="evidence" value="ECO:0007669"/>
    <property type="project" value="InterPro"/>
</dbReference>
<dbReference type="EMBL" id="SSMQ01000033">
    <property type="protein sequence ID" value="TKD02712.1"/>
    <property type="molecule type" value="Genomic_DNA"/>
</dbReference>
<reference evidence="11 12" key="1">
    <citation type="submission" date="2019-04" db="EMBL/GenBank/DDBJ databases">
        <authorList>
            <person name="Li Y."/>
            <person name="Wang J."/>
        </authorList>
    </citation>
    <scope>NUCLEOTIDE SEQUENCE [LARGE SCALE GENOMIC DNA]</scope>
    <source>
        <strain evidence="11 12">DSM 14668</strain>
    </source>
</reference>
<dbReference type="GO" id="GO:0002189">
    <property type="term" value="C:ribose phosphate diphosphokinase complex"/>
    <property type="evidence" value="ECO:0007669"/>
    <property type="project" value="TreeGrafter"/>
</dbReference>
<protein>
    <recommendedName>
        <fullName evidence="1">ribose-phosphate diphosphokinase</fullName>
        <ecNumber evidence="1">2.7.6.1</ecNumber>
    </recommendedName>
</protein>
<evidence type="ECO:0000256" key="6">
    <source>
        <dbReference type="ARBA" id="ARBA00022840"/>
    </source>
</evidence>
<gene>
    <name evidence="11" type="ORF">E8A74_27815</name>
</gene>
<keyword evidence="4" id="KW-0547">Nucleotide-binding</keyword>
<dbReference type="GO" id="GO:0005737">
    <property type="term" value="C:cytoplasm"/>
    <property type="evidence" value="ECO:0007669"/>
    <property type="project" value="TreeGrafter"/>
</dbReference>
<evidence type="ECO:0000256" key="8">
    <source>
        <dbReference type="RuleBase" id="RU004324"/>
    </source>
</evidence>
<evidence type="ECO:0000256" key="2">
    <source>
        <dbReference type="ARBA" id="ARBA00022679"/>
    </source>
</evidence>
<organism evidence="11 12">
    <name type="scientific">Polyangium fumosum</name>
    <dbReference type="NCBI Taxonomy" id="889272"/>
    <lineage>
        <taxon>Bacteria</taxon>
        <taxon>Pseudomonadati</taxon>
        <taxon>Myxococcota</taxon>
        <taxon>Polyangia</taxon>
        <taxon>Polyangiales</taxon>
        <taxon>Polyangiaceae</taxon>
        <taxon>Polyangium</taxon>
    </lineage>
</organism>
<dbReference type="InterPro" id="IPR029099">
    <property type="entry name" value="Pribosyltran_N"/>
</dbReference>
<dbReference type="PANTHER" id="PTHR10210:SF32">
    <property type="entry name" value="RIBOSE-PHOSPHATE PYROPHOSPHOKINASE 2"/>
    <property type="match status" value="1"/>
</dbReference>
<accession>A0A4U1J6H1</accession>
<evidence type="ECO:0000313" key="12">
    <source>
        <dbReference type="Proteomes" id="UP000309215"/>
    </source>
</evidence>
<evidence type="ECO:0000259" key="10">
    <source>
        <dbReference type="Pfam" id="PF13793"/>
    </source>
</evidence>
<dbReference type="InterPro" id="IPR005946">
    <property type="entry name" value="Rib-P_diPkinase"/>
</dbReference>
<feature type="domain" description="Phosphoribosyltransferase" evidence="9">
    <location>
        <begin position="180"/>
        <end position="252"/>
    </location>
</feature>
<dbReference type="GO" id="GO:0005524">
    <property type="term" value="F:ATP binding"/>
    <property type="evidence" value="ECO:0007669"/>
    <property type="project" value="UniProtKB-KW"/>
</dbReference>
<keyword evidence="5 11" id="KW-0418">Kinase</keyword>
<comment type="caution">
    <text evidence="11">The sequence shown here is derived from an EMBL/GenBank/DDBJ whole genome shotgun (WGS) entry which is preliminary data.</text>
</comment>
<keyword evidence="6" id="KW-0067">ATP-binding</keyword>
<evidence type="ECO:0000259" key="9">
    <source>
        <dbReference type="Pfam" id="PF00156"/>
    </source>
</evidence>
<sequence length="308" mass="33533">MARKLLFTISSYAYLEPRFLAAGELDRGEIVHKTFPDGERYLRVAEDPWGRDVVLLGGTPTDLDWLELYDLGCAISTGGARSLSIVMPYFGYATMERAVLPGEVVTAKTRARLVSAIPPCEGGTRVYLFDLHTDGIPYYFGDSHVTHHLYGASLVTKLIQRTMDGRSYLLGATDAGRAKWVQSLARDLDVEPAFVYKRRDPDTGKLAVTGVNADVRGREVVIYDDMIRTGSSLIQAAAAYLAAGATRCHAVASHLVLPPGALEKLRASGMFEHILGTDSHPGSQQLATSAIESAAPLFVAAIERTYRI</sequence>
<dbReference type="RefSeq" id="WP_136932118.1">
    <property type="nucleotide sequence ID" value="NZ_SSMQ01000033.1"/>
</dbReference>
<comment type="catalytic activity">
    <reaction evidence="7">
        <text>D-ribose 5-phosphate + ATP = 5-phospho-alpha-D-ribose 1-diphosphate + AMP + H(+)</text>
        <dbReference type="Rhea" id="RHEA:15609"/>
        <dbReference type="ChEBI" id="CHEBI:15378"/>
        <dbReference type="ChEBI" id="CHEBI:30616"/>
        <dbReference type="ChEBI" id="CHEBI:58017"/>
        <dbReference type="ChEBI" id="CHEBI:78346"/>
        <dbReference type="ChEBI" id="CHEBI:456215"/>
        <dbReference type="EC" id="2.7.6.1"/>
    </reaction>
</comment>
<dbReference type="AlphaFoldDB" id="A0A4U1J6H1"/>
<dbReference type="Pfam" id="PF00156">
    <property type="entry name" value="Pribosyltran"/>
    <property type="match status" value="1"/>
</dbReference>
<evidence type="ECO:0000256" key="5">
    <source>
        <dbReference type="ARBA" id="ARBA00022777"/>
    </source>
</evidence>
<dbReference type="GO" id="GO:0006015">
    <property type="term" value="P:5-phosphoribose 1-diphosphate biosynthetic process"/>
    <property type="evidence" value="ECO:0007669"/>
    <property type="project" value="TreeGrafter"/>
</dbReference>
<dbReference type="PANTHER" id="PTHR10210">
    <property type="entry name" value="RIBOSE-PHOSPHATE DIPHOSPHOKINASE FAMILY MEMBER"/>
    <property type="match status" value="1"/>
</dbReference>
<dbReference type="SUPFAM" id="SSF53271">
    <property type="entry name" value="PRTase-like"/>
    <property type="match status" value="1"/>
</dbReference>
<evidence type="ECO:0000256" key="4">
    <source>
        <dbReference type="ARBA" id="ARBA00022741"/>
    </source>
</evidence>
<dbReference type="InterPro" id="IPR029057">
    <property type="entry name" value="PRTase-like"/>
</dbReference>
<dbReference type="GO" id="GO:0006164">
    <property type="term" value="P:purine nucleotide biosynthetic process"/>
    <property type="evidence" value="ECO:0007669"/>
    <property type="project" value="TreeGrafter"/>
</dbReference>
<evidence type="ECO:0000313" key="11">
    <source>
        <dbReference type="EMBL" id="TKD02712.1"/>
    </source>
</evidence>
<dbReference type="NCBIfam" id="TIGR01251">
    <property type="entry name" value="ribP_PPkin"/>
    <property type="match status" value="1"/>
</dbReference>
<feature type="domain" description="Ribose-phosphate pyrophosphokinase N-terminal" evidence="10">
    <location>
        <begin position="6"/>
        <end position="115"/>
    </location>
</feature>
<keyword evidence="2" id="KW-0808">Transferase</keyword>
<dbReference type="EC" id="2.7.6.1" evidence="1"/>